<protein>
    <submittedName>
        <fullName evidence="1">Uncharacterized protein</fullName>
    </submittedName>
</protein>
<gene>
    <name evidence="1" type="ORF">M437DRAFT_47223</name>
</gene>
<evidence type="ECO:0000313" key="2">
    <source>
        <dbReference type="Proteomes" id="UP000030672"/>
    </source>
</evidence>
<dbReference type="RefSeq" id="XP_040880418.1">
    <property type="nucleotide sequence ID" value="XM_041021412.1"/>
</dbReference>
<name>A0A074VRL9_AURM1</name>
<organism evidence="1 2">
    <name type="scientific">Aureobasidium melanogenum (strain CBS 110374)</name>
    <name type="common">Aureobasidium pullulans var. melanogenum</name>
    <dbReference type="NCBI Taxonomy" id="1043003"/>
    <lineage>
        <taxon>Eukaryota</taxon>
        <taxon>Fungi</taxon>
        <taxon>Dikarya</taxon>
        <taxon>Ascomycota</taxon>
        <taxon>Pezizomycotina</taxon>
        <taxon>Dothideomycetes</taxon>
        <taxon>Dothideomycetidae</taxon>
        <taxon>Dothideales</taxon>
        <taxon>Saccotheciaceae</taxon>
        <taxon>Aureobasidium</taxon>
    </lineage>
</organism>
<dbReference type="Proteomes" id="UP000030672">
    <property type="component" value="Unassembled WGS sequence"/>
</dbReference>
<dbReference type="HOGENOM" id="CLU_2704415_0_0_1"/>
<evidence type="ECO:0000313" key="1">
    <source>
        <dbReference type="EMBL" id="KEQ63395.1"/>
    </source>
</evidence>
<dbReference type="GeneID" id="63914785"/>
<sequence>MCRWYWRFYILCQHHGKKRIPCDMSRRLRWHCEGWRDADRERQMTTITGSSYTPAVMKLCPDCRSAEQNSESR</sequence>
<keyword evidence="2" id="KW-1185">Reference proteome</keyword>
<proteinExistence type="predicted"/>
<reference evidence="1 2" key="1">
    <citation type="journal article" date="2014" name="BMC Genomics">
        <title>Genome sequencing of four Aureobasidium pullulans varieties: biotechnological potential, stress tolerance, and description of new species.</title>
        <authorList>
            <person name="Gostin Ar C."/>
            <person name="Ohm R.A."/>
            <person name="Kogej T."/>
            <person name="Sonjak S."/>
            <person name="Turk M."/>
            <person name="Zajc J."/>
            <person name="Zalar P."/>
            <person name="Grube M."/>
            <person name="Sun H."/>
            <person name="Han J."/>
            <person name="Sharma A."/>
            <person name="Chiniquy J."/>
            <person name="Ngan C.Y."/>
            <person name="Lipzen A."/>
            <person name="Barry K."/>
            <person name="Grigoriev I.V."/>
            <person name="Gunde-Cimerman N."/>
        </authorList>
    </citation>
    <scope>NUCLEOTIDE SEQUENCE [LARGE SCALE GENOMIC DNA]</scope>
    <source>
        <strain evidence="1 2">CBS 110374</strain>
    </source>
</reference>
<accession>A0A074VRL9</accession>
<dbReference type="EMBL" id="KL584831">
    <property type="protein sequence ID" value="KEQ63395.1"/>
    <property type="molecule type" value="Genomic_DNA"/>
</dbReference>
<dbReference type="AlphaFoldDB" id="A0A074VRL9"/>